<dbReference type="Gene3D" id="1.10.10.60">
    <property type="entry name" value="Homeodomain-like"/>
    <property type="match status" value="1"/>
</dbReference>
<evidence type="ECO:0000313" key="6">
    <source>
        <dbReference type="EMBL" id="GII35688.1"/>
    </source>
</evidence>
<keyword evidence="3" id="KW-0804">Transcription</keyword>
<reference evidence="6 7" key="1">
    <citation type="submission" date="2021-01" db="EMBL/GenBank/DDBJ databases">
        <title>Whole genome shotgun sequence of Planotetraspora phitsanulokensis NBRC 104273.</title>
        <authorList>
            <person name="Komaki H."/>
            <person name="Tamura T."/>
        </authorList>
    </citation>
    <scope>NUCLEOTIDE SEQUENCE [LARGE SCALE GENOMIC DNA]</scope>
    <source>
        <strain evidence="6 7">NBRC 104273</strain>
    </source>
</reference>
<organism evidence="6 7">
    <name type="scientific">Planotetraspora phitsanulokensis</name>
    <dbReference type="NCBI Taxonomy" id="575192"/>
    <lineage>
        <taxon>Bacteria</taxon>
        <taxon>Bacillati</taxon>
        <taxon>Actinomycetota</taxon>
        <taxon>Actinomycetes</taxon>
        <taxon>Streptosporangiales</taxon>
        <taxon>Streptosporangiaceae</taxon>
        <taxon>Planotetraspora</taxon>
    </lineage>
</organism>
<dbReference type="Pfam" id="PF00440">
    <property type="entry name" value="TetR_N"/>
    <property type="match status" value="1"/>
</dbReference>
<dbReference type="Gene3D" id="1.10.357.10">
    <property type="entry name" value="Tetracycline Repressor, domain 2"/>
    <property type="match status" value="1"/>
</dbReference>
<dbReference type="PROSITE" id="PS01081">
    <property type="entry name" value="HTH_TETR_1"/>
    <property type="match status" value="1"/>
</dbReference>
<feature type="domain" description="HTH tetR-type" evidence="5">
    <location>
        <begin position="13"/>
        <end position="73"/>
    </location>
</feature>
<evidence type="ECO:0000259" key="5">
    <source>
        <dbReference type="PROSITE" id="PS50977"/>
    </source>
</evidence>
<dbReference type="SUPFAM" id="SSF46689">
    <property type="entry name" value="Homeodomain-like"/>
    <property type="match status" value="1"/>
</dbReference>
<dbReference type="InterPro" id="IPR023772">
    <property type="entry name" value="DNA-bd_HTH_TetR-type_CS"/>
</dbReference>
<dbReference type="GO" id="GO:0000976">
    <property type="term" value="F:transcription cis-regulatory region binding"/>
    <property type="evidence" value="ECO:0007669"/>
    <property type="project" value="TreeGrafter"/>
</dbReference>
<evidence type="ECO:0000313" key="7">
    <source>
        <dbReference type="Proteomes" id="UP000622547"/>
    </source>
</evidence>
<dbReference type="InterPro" id="IPR009057">
    <property type="entry name" value="Homeodomain-like_sf"/>
</dbReference>
<dbReference type="PROSITE" id="PS50977">
    <property type="entry name" value="HTH_TETR_2"/>
    <property type="match status" value="1"/>
</dbReference>
<keyword evidence="2 4" id="KW-0238">DNA-binding</keyword>
<dbReference type="InterPro" id="IPR050109">
    <property type="entry name" value="HTH-type_TetR-like_transc_reg"/>
</dbReference>
<gene>
    <name evidence="6" type="ORF">Pph01_06910</name>
</gene>
<feature type="DNA-binding region" description="H-T-H motif" evidence="4">
    <location>
        <begin position="36"/>
        <end position="55"/>
    </location>
</feature>
<dbReference type="EMBL" id="BOOP01000003">
    <property type="protein sequence ID" value="GII35688.1"/>
    <property type="molecule type" value="Genomic_DNA"/>
</dbReference>
<keyword evidence="7" id="KW-1185">Reference proteome</keyword>
<keyword evidence="1" id="KW-0805">Transcription regulation</keyword>
<dbReference type="Proteomes" id="UP000622547">
    <property type="component" value="Unassembled WGS sequence"/>
</dbReference>
<dbReference type="InterPro" id="IPR001647">
    <property type="entry name" value="HTH_TetR"/>
</dbReference>
<proteinExistence type="predicted"/>
<dbReference type="AlphaFoldDB" id="A0A8J3XGM1"/>
<name>A0A8J3XGM1_9ACTN</name>
<sequence length="216" mass="23706">MLWPVSLRERKRARIRQTLVEAAIELFERDGYDETTIADIAAAADIGTRTFFSYFASKEELLFPESDARVRAAVEAIESRGPDDGPAEVLLRALRKVGEDSDDMASRLAALRLRLVRTVPVVRGRALQIQLDAQREIARNLAEAFPEQLDEVSAAALTGAFIGAITSALQVLLDDTDKLDDPAAVQEAVRRATDVALTPWLRASAWTVEQPPHGTA</sequence>
<evidence type="ECO:0000256" key="2">
    <source>
        <dbReference type="ARBA" id="ARBA00023125"/>
    </source>
</evidence>
<dbReference type="GO" id="GO:0003700">
    <property type="term" value="F:DNA-binding transcription factor activity"/>
    <property type="evidence" value="ECO:0007669"/>
    <property type="project" value="TreeGrafter"/>
</dbReference>
<evidence type="ECO:0000256" key="3">
    <source>
        <dbReference type="ARBA" id="ARBA00023163"/>
    </source>
</evidence>
<accession>A0A8J3XGM1</accession>
<dbReference type="PRINTS" id="PR00455">
    <property type="entry name" value="HTHTETR"/>
</dbReference>
<dbReference type="PANTHER" id="PTHR30055">
    <property type="entry name" value="HTH-TYPE TRANSCRIPTIONAL REGULATOR RUTR"/>
    <property type="match status" value="1"/>
</dbReference>
<evidence type="ECO:0000256" key="4">
    <source>
        <dbReference type="PROSITE-ProRule" id="PRU00335"/>
    </source>
</evidence>
<evidence type="ECO:0000256" key="1">
    <source>
        <dbReference type="ARBA" id="ARBA00023015"/>
    </source>
</evidence>
<protein>
    <submittedName>
        <fullName evidence="6">TetR family transcriptional regulator</fullName>
    </submittedName>
</protein>
<comment type="caution">
    <text evidence="6">The sequence shown here is derived from an EMBL/GenBank/DDBJ whole genome shotgun (WGS) entry which is preliminary data.</text>
</comment>
<dbReference type="PANTHER" id="PTHR30055:SF238">
    <property type="entry name" value="MYCOFACTOCIN BIOSYNTHESIS TRANSCRIPTIONAL REGULATOR MFTR-RELATED"/>
    <property type="match status" value="1"/>
</dbReference>